<evidence type="ECO:0000313" key="5">
    <source>
        <dbReference type="Proteomes" id="UP000527860"/>
    </source>
</evidence>
<proteinExistence type="predicted"/>
<dbReference type="GeneID" id="77845625"/>
<sequence>MSLSSIKQLHKEFNPTFYISPYITASLLFLYTLISGVLGYLLGVELFSQETIPGILLFEVLLLRMGVLMLYAMANLFFLYLMIGWFRKSFIKVPVLLSYYLVFASGVFILTILMFLLIWGVDSIFGITESPLLIVFGISLVIIFTLLNLYPGYLFYLAIRHRPIDTFWPIILYIIGIHLITFIMLRLWNAVDLILIWNLGTST</sequence>
<dbReference type="RefSeq" id="WP_040106237.1">
    <property type="nucleotide sequence ID" value="NZ_JABEVU030000001.1"/>
</dbReference>
<evidence type="ECO:0008006" key="6">
    <source>
        <dbReference type="Google" id="ProtNLM"/>
    </source>
</evidence>
<evidence type="ECO:0000313" key="4">
    <source>
        <dbReference type="Proteomes" id="UP000031546"/>
    </source>
</evidence>
<dbReference type="OrthoDB" id="2389022at2"/>
<keyword evidence="1" id="KW-0812">Transmembrane</keyword>
<reference evidence="5" key="2">
    <citation type="submission" date="2020-04" db="EMBL/GenBank/DDBJ databases">
        <title>Genome analysis and biological profiling of marine Cellulosimicrobium funkei MOSEL-ME6.</title>
        <authorList>
            <person name="Tanveer F."/>
            <person name="Xie Y."/>
            <person name="Shinwari Z.K."/>
        </authorList>
    </citation>
    <scope>NUCLEOTIDE SEQUENCE [LARGE SCALE GENOMIC DNA]</scope>
    <source>
        <strain evidence="5">MOSEL-ME25</strain>
    </source>
</reference>
<comment type="caution">
    <text evidence="2">The sequence shown here is derived from an EMBL/GenBank/DDBJ whole genome shotgun (WGS) entry which is preliminary data.</text>
</comment>
<feature type="transmembrane region" description="Helical" evidence="1">
    <location>
        <begin position="21"/>
        <end position="42"/>
    </location>
</feature>
<dbReference type="Proteomes" id="UP000031546">
    <property type="component" value="Unassembled WGS sequence"/>
</dbReference>
<feature type="transmembrane region" description="Helical" evidence="1">
    <location>
        <begin position="170"/>
        <end position="188"/>
    </location>
</feature>
<reference evidence="3" key="3">
    <citation type="submission" date="2020-04" db="EMBL/GenBank/DDBJ databases">
        <authorList>
            <person name="Tanveer F."/>
            <person name="Xie Y."/>
            <person name="Shinwari Z.K."/>
        </authorList>
    </citation>
    <scope>NUCLEOTIDE SEQUENCE</scope>
    <source>
        <strain evidence="3">MOSEL-ME25</strain>
    </source>
</reference>
<feature type="transmembrane region" description="Helical" evidence="1">
    <location>
        <begin position="133"/>
        <end position="158"/>
    </location>
</feature>
<protein>
    <recommendedName>
        <fullName evidence="6">Yip1 domain-containing protein</fullName>
    </recommendedName>
</protein>
<keyword evidence="1" id="KW-1133">Transmembrane helix</keyword>
<evidence type="ECO:0000313" key="3">
    <source>
        <dbReference type="EMBL" id="MDB0580873.1"/>
    </source>
</evidence>
<dbReference type="EMBL" id="JABEVU030000001">
    <property type="protein sequence ID" value="MDB0580873.1"/>
    <property type="molecule type" value="Genomic_DNA"/>
</dbReference>
<feature type="transmembrane region" description="Helical" evidence="1">
    <location>
        <begin position="62"/>
        <end position="86"/>
    </location>
</feature>
<keyword evidence="1" id="KW-0472">Membrane</keyword>
<dbReference type="EMBL" id="JXII01000007">
    <property type="protein sequence ID" value="KIH70331.1"/>
    <property type="molecule type" value="Genomic_DNA"/>
</dbReference>
<organism evidence="2 4">
    <name type="scientific">Salinicoccus roseus</name>
    <dbReference type="NCBI Taxonomy" id="45670"/>
    <lineage>
        <taxon>Bacteria</taxon>
        <taxon>Bacillati</taxon>
        <taxon>Bacillota</taxon>
        <taxon>Bacilli</taxon>
        <taxon>Bacillales</taxon>
        <taxon>Staphylococcaceae</taxon>
        <taxon>Salinicoccus</taxon>
    </lineage>
</organism>
<accession>A0A0C2HL78</accession>
<keyword evidence="5" id="KW-1185">Reference proteome</keyword>
<evidence type="ECO:0000313" key="2">
    <source>
        <dbReference type="EMBL" id="KIH70331.1"/>
    </source>
</evidence>
<reference evidence="3 5" key="4">
    <citation type="submission" date="2022-12" db="EMBL/GenBank/DDBJ databases">
        <title>Genome analysis and biological profiling of marine Salinicoccus roseus MOSEL-ME25.</title>
        <authorList>
            <person name="Mirza F.T."/>
            <person name="Xie Y."/>
            <person name="Shinwari Z.K."/>
        </authorList>
    </citation>
    <scope>NUCLEOTIDE SEQUENCE [LARGE SCALE GENOMIC DNA]</scope>
    <source>
        <strain evidence="3 5">MOSEL-ME25</strain>
    </source>
</reference>
<dbReference type="AlphaFoldDB" id="A0A0C2HL78"/>
<feature type="transmembrane region" description="Helical" evidence="1">
    <location>
        <begin position="98"/>
        <end position="121"/>
    </location>
</feature>
<dbReference type="Proteomes" id="UP000527860">
    <property type="component" value="Unassembled WGS sequence"/>
</dbReference>
<gene>
    <name evidence="3" type="ORF">F7P68_0010035</name>
    <name evidence="2" type="ORF">SN16_08660</name>
</gene>
<reference evidence="2 4" key="1">
    <citation type="submission" date="2015-01" db="EMBL/GenBank/DDBJ databases">
        <title>Genome sequences of high lactate-tolerant strain Salinicoccus roseus W12 with industrial interest.</title>
        <authorList>
            <person name="Wang H."/>
            <person name="Yu B."/>
        </authorList>
    </citation>
    <scope>NUCLEOTIDE SEQUENCE [LARGE SCALE GENOMIC DNA]</scope>
    <source>
        <strain evidence="2 4">W12</strain>
    </source>
</reference>
<name>A0A0C2HL78_9STAP</name>
<evidence type="ECO:0000256" key="1">
    <source>
        <dbReference type="SAM" id="Phobius"/>
    </source>
</evidence>